<dbReference type="InterPro" id="IPR036188">
    <property type="entry name" value="FAD/NAD-bd_sf"/>
</dbReference>
<evidence type="ECO:0000313" key="1">
    <source>
        <dbReference type="EMBL" id="MDG3014652.1"/>
    </source>
</evidence>
<evidence type="ECO:0000313" key="2">
    <source>
        <dbReference type="Proteomes" id="UP001152755"/>
    </source>
</evidence>
<dbReference type="Proteomes" id="UP001152755">
    <property type="component" value="Unassembled WGS sequence"/>
</dbReference>
<dbReference type="InterPro" id="IPR051209">
    <property type="entry name" value="FAD-bind_Monooxygenase_sf"/>
</dbReference>
<protein>
    <submittedName>
        <fullName evidence="1">NAD(P)/FAD-dependent oxidoreductase</fullName>
    </submittedName>
</protein>
<organism evidence="1 2">
    <name type="scientific">Speluncibacter jeojiensis</name>
    <dbReference type="NCBI Taxonomy" id="2710754"/>
    <lineage>
        <taxon>Bacteria</taxon>
        <taxon>Bacillati</taxon>
        <taxon>Actinomycetota</taxon>
        <taxon>Actinomycetes</taxon>
        <taxon>Mycobacteriales</taxon>
        <taxon>Speluncibacteraceae</taxon>
        <taxon>Speluncibacter</taxon>
    </lineage>
</organism>
<dbReference type="PRINTS" id="PR00411">
    <property type="entry name" value="PNDRDTASEI"/>
</dbReference>
<dbReference type="PANTHER" id="PTHR42877:SF4">
    <property type="entry name" value="FAD_NAD(P)-BINDING DOMAIN-CONTAINING PROTEIN-RELATED"/>
    <property type="match status" value="1"/>
</dbReference>
<proteinExistence type="predicted"/>
<gene>
    <name evidence="1" type="ORF">NVS88_08790</name>
</gene>
<dbReference type="PANTHER" id="PTHR42877">
    <property type="entry name" value="L-ORNITHINE N(5)-MONOOXYGENASE-RELATED"/>
    <property type="match status" value="1"/>
</dbReference>
<dbReference type="Pfam" id="PF13738">
    <property type="entry name" value="Pyr_redox_3"/>
    <property type="match status" value="1"/>
</dbReference>
<keyword evidence="2" id="KW-1185">Reference proteome</keyword>
<dbReference type="Gene3D" id="3.50.50.60">
    <property type="entry name" value="FAD/NAD(P)-binding domain"/>
    <property type="match status" value="2"/>
</dbReference>
<dbReference type="EMBL" id="JANRHA010000004">
    <property type="protein sequence ID" value="MDG3014652.1"/>
    <property type="molecule type" value="Genomic_DNA"/>
</dbReference>
<dbReference type="RefSeq" id="WP_332519686.1">
    <property type="nucleotide sequence ID" value="NZ_JANRHA010000004.1"/>
</dbReference>
<comment type="caution">
    <text evidence="1">The sequence shown here is derived from an EMBL/GenBank/DDBJ whole genome shotgun (WGS) entry which is preliminary data.</text>
</comment>
<dbReference type="AlphaFoldDB" id="A0A9X4M1H5"/>
<sequence length="497" mass="56028">MAPQYDAVIVGAGFGGMGAAIELGRLGIDDFVILEREDDLGGTWHVNRYPGLAVDIASVTYSYSFEPNPYWSRLFAPGAELKRYADHVAAKYDLRRHMRFGTVVEGARWDEDQQHWVISIAGTEPVTARYLLTATGFLSQPHIPDLPGIDTFAGKIVHTTAWDDAYDLAGKRAAIIGTGATAVQLIPRIARRVAELTVYQRTPIWVVPKVDVTIPTAVQRMFARMPLTQKAARLTSTSLLELMMVSAVLHYRQVRFLNKGAELLARAHMRAQIPDRELRKRLTPHYSFGCKRPTFSNNYFPTFTRSHVHLETASIERIEPEAIVTADGHRTQIDTLILATGFNLWDVNFPAIEVIGREGRNLGKWWRENRFQAYEGVSVPHFPNFLTLASPYSYSGLSYFTTIESQMRHMGRLFRELQRRGASTFEVTERANAEFLDRMTRRLGDSVFYLGSCEGSRSYYFNQHGEAAILRPTSTVNAFREAGSFPLEDYMIGGQSA</sequence>
<dbReference type="SUPFAM" id="SSF51905">
    <property type="entry name" value="FAD/NAD(P)-binding domain"/>
    <property type="match status" value="1"/>
</dbReference>
<name>A0A9X4M1H5_9ACTN</name>
<accession>A0A9X4M1H5</accession>
<reference evidence="1" key="1">
    <citation type="submission" date="2022-08" db="EMBL/GenBank/DDBJ databases">
        <title>Genome analysis of Corynebacteriales strain.</title>
        <authorList>
            <person name="Lee S.D."/>
        </authorList>
    </citation>
    <scope>NUCLEOTIDE SEQUENCE</scope>
    <source>
        <strain evidence="1">D3-21</strain>
    </source>
</reference>